<dbReference type="Pfam" id="PF02518">
    <property type="entry name" value="HATPase_c"/>
    <property type="match status" value="1"/>
</dbReference>
<evidence type="ECO:0000256" key="4">
    <source>
        <dbReference type="ARBA" id="ARBA00022475"/>
    </source>
</evidence>
<dbReference type="Pfam" id="PF07730">
    <property type="entry name" value="HisKA_3"/>
    <property type="match status" value="1"/>
</dbReference>
<keyword evidence="11 15" id="KW-1133">Transmembrane helix</keyword>
<keyword evidence="12" id="KW-0902">Two-component regulatory system</keyword>
<dbReference type="PANTHER" id="PTHR24421">
    <property type="entry name" value="NITRATE/NITRITE SENSOR PROTEIN NARX-RELATED"/>
    <property type="match status" value="1"/>
</dbReference>
<dbReference type="RefSeq" id="WP_097374180.1">
    <property type="nucleotide sequence ID" value="NZ_CP021404.1"/>
</dbReference>
<dbReference type="GO" id="GO:0005524">
    <property type="term" value="F:ATP binding"/>
    <property type="evidence" value="ECO:0007669"/>
    <property type="project" value="UniProtKB-KW"/>
</dbReference>
<evidence type="ECO:0000259" key="16">
    <source>
        <dbReference type="PROSITE" id="PS50109"/>
    </source>
</evidence>
<dbReference type="InterPro" id="IPR011712">
    <property type="entry name" value="Sig_transdc_His_kin_sub3_dim/P"/>
</dbReference>
<dbReference type="SUPFAM" id="SSF55874">
    <property type="entry name" value="ATPase domain of HSP90 chaperone/DNA topoisomerase II/histidine kinase"/>
    <property type="match status" value="1"/>
</dbReference>
<dbReference type="Proteomes" id="UP000219050">
    <property type="component" value="Chromosome"/>
</dbReference>
<evidence type="ECO:0000313" key="18">
    <source>
        <dbReference type="Proteomes" id="UP000219050"/>
    </source>
</evidence>
<dbReference type="Pfam" id="PF17200">
    <property type="entry name" value="sCache_2"/>
    <property type="match status" value="1"/>
</dbReference>
<keyword evidence="6" id="KW-0808">Transferase</keyword>
<evidence type="ECO:0000256" key="5">
    <source>
        <dbReference type="ARBA" id="ARBA00022553"/>
    </source>
</evidence>
<dbReference type="InterPro" id="IPR050482">
    <property type="entry name" value="Sensor_HK_TwoCompSys"/>
</dbReference>
<feature type="transmembrane region" description="Helical" evidence="15">
    <location>
        <begin position="212"/>
        <end position="235"/>
    </location>
</feature>
<dbReference type="InterPro" id="IPR017171">
    <property type="entry name" value="Sig_transdc_His_kinase_MctS"/>
</dbReference>
<feature type="region of interest" description="Disordered" evidence="14">
    <location>
        <begin position="404"/>
        <end position="424"/>
    </location>
</feature>
<dbReference type="Gene3D" id="3.30.565.10">
    <property type="entry name" value="Histidine kinase-like ATPase, C-terminal domain"/>
    <property type="match status" value="1"/>
</dbReference>
<dbReference type="SMART" id="SM01049">
    <property type="entry name" value="Cache_2"/>
    <property type="match status" value="1"/>
</dbReference>
<evidence type="ECO:0000256" key="8">
    <source>
        <dbReference type="ARBA" id="ARBA00022741"/>
    </source>
</evidence>
<dbReference type="Gene3D" id="1.20.5.1930">
    <property type="match status" value="1"/>
</dbReference>
<dbReference type="Gene3D" id="3.30.450.20">
    <property type="entry name" value="PAS domain"/>
    <property type="match status" value="1"/>
</dbReference>
<organism evidence="17 18">
    <name type="scientific">Pacificitalea manganoxidans</name>
    <dbReference type="NCBI Taxonomy" id="1411902"/>
    <lineage>
        <taxon>Bacteria</taxon>
        <taxon>Pseudomonadati</taxon>
        <taxon>Pseudomonadota</taxon>
        <taxon>Alphaproteobacteria</taxon>
        <taxon>Rhodobacterales</taxon>
        <taxon>Paracoccaceae</taxon>
        <taxon>Pacificitalea</taxon>
    </lineage>
</organism>
<keyword evidence="18" id="KW-1185">Reference proteome</keyword>
<comment type="catalytic activity">
    <reaction evidence="1">
        <text>ATP + protein L-histidine = ADP + protein N-phospho-L-histidine.</text>
        <dbReference type="EC" id="2.7.13.3"/>
    </reaction>
</comment>
<proteinExistence type="predicted"/>
<evidence type="ECO:0000256" key="12">
    <source>
        <dbReference type="ARBA" id="ARBA00023012"/>
    </source>
</evidence>
<dbReference type="GO" id="GO:0000155">
    <property type="term" value="F:phosphorelay sensor kinase activity"/>
    <property type="evidence" value="ECO:0007669"/>
    <property type="project" value="InterPro"/>
</dbReference>
<feature type="compositionally biased region" description="Pro residues" evidence="14">
    <location>
        <begin position="483"/>
        <end position="492"/>
    </location>
</feature>
<dbReference type="InterPro" id="IPR005467">
    <property type="entry name" value="His_kinase_dom"/>
</dbReference>
<evidence type="ECO:0000256" key="14">
    <source>
        <dbReference type="SAM" id="MobiDB-lite"/>
    </source>
</evidence>
<evidence type="ECO:0000256" key="3">
    <source>
        <dbReference type="ARBA" id="ARBA00012438"/>
    </source>
</evidence>
<keyword evidence="9 17" id="KW-0418">Kinase</keyword>
<keyword evidence="10" id="KW-0067">ATP-binding</keyword>
<dbReference type="AlphaFoldDB" id="A0A291M3S9"/>
<dbReference type="OrthoDB" id="9778496at2"/>
<dbReference type="EMBL" id="CP021404">
    <property type="protein sequence ID" value="ATI43375.1"/>
    <property type="molecule type" value="Genomic_DNA"/>
</dbReference>
<keyword evidence="7 15" id="KW-0812">Transmembrane</keyword>
<dbReference type="GO" id="GO:0005886">
    <property type="term" value="C:plasma membrane"/>
    <property type="evidence" value="ECO:0007669"/>
    <property type="project" value="UniProtKB-SubCell"/>
</dbReference>
<dbReference type="PIRSF" id="PIRSF037314">
    <property type="entry name" value="STHK_MctS"/>
    <property type="match status" value="1"/>
</dbReference>
<feature type="compositionally biased region" description="Gly residues" evidence="14">
    <location>
        <begin position="413"/>
        <end position="423"/>
    </location>
</feature>
<dbReference type="PROSITE" id="PS50109">
    <property type="entry name" value="HIS_KIN"/>
    <property type="match status" value="1"/>
</dbReference>
<dbReference type="EC" id="2.7.13.3" evidence="3"/>
<dbReference type="InterPro" id="IPR036890">
    <property type="entry name" value="HATPase_C_sf"/>
</dbReference>
<evidence type="ECO:0000256" key="1">
    <source>
        <dbReference type="ARBA" id="ARBA00000085"/>
    </source>
</evidence>
<dbReference type="PANTHER" id="PTHR24421:SF10">
    <property type="entry name" value="NITRATE_NITRITE SENSOR PROTEIN NARQ"/>
    <property type="match status" value="1"/>
</dbReference>
<dbReference type="GO" id="GO:0046983">
    <property type="term" value="F:protein dimerization activity"/>
    <property type="evidence" value="ECO:0007669"/>
    <property type="project" value="InterPro"/>
</dbReference>
<sequence length="492" mass="54098">MQALSSLRRPGSARALLLTATVPLIVTVAGLSVLVAVEARRLSEREIAELETQLIEAKKRELKNYLALARTAIARDYNPALPDDRAAQERVKQTLAAMVYGSDGFIFVYDYTGTNLVAPRETRLINRNWAGLRDIEETPVVDELIDLARAGGGYHSYLWTKPSTGETERMVSYVIGLQDWQWAVGTGIFIDDVLEAVSAARAETEQRIRATFGWIAAITIGALWAVFLVGVVIVMRDRRRADRKLKALTLRIFDTQEEERGRVARELHDSISQMLVGVRYALELARRRLASGDARAADNLDRGVANLSAAITEVRRISRDLRPSVLDDLGIGPALQALTEEFEQRTGIHTEFETVVFSNRLAPEAKTAFYRIAQEALTNIERHAEATVVKLSVFGHKKGATMRISDNGKGMEASGGRGAGSRGLGLRNMHERLERLDGRLTVTSSAEGTLIEATVPLTRLLAPDTDNGRRRSRAPGTSDTASPIPPAEGPRP</sequence>
<keyword evidence="8" id="KW-0547">Nucleotide-binding</keyword>
<dbReference type="InterPro" id="IPR003594">
    <property type="entry name" value="HATPase_dom"/>
</dbReference>
<evidence type="ECO:0000256" key="7">
    <source>
        <dbReference type="ARBA" id="ARBA00022692"/>
    </source>
</evidence>
<evidence type="ECO:0000256" key="9">
    <source>
        <dbReference type="ARBA" id="ARBA00022777"/>
    </source>
</evidence>
<accession>A0A291M3S9</accession>
<feature type="domain" description="Histidine kinase" evidence="16">
    <location>
        <begin position="262"/>
        <end position="459"/>
    </location>
</feature>
<dbReference type="SMART" id="SM00387">
    <property type="entry name" value="HATPase_c"/>
    <property type="match status" value="1"/>
</dbReference>
<name>A0A291M3S9_9RHOB</name>
<evidence type="ECO:0000256" key="2">
    <source>
        <dbReference type="ARBA" id="ARBA00004651"/>
    </source>
</evidence>
<gene>
    <name evidence="17" type="ORF">CBW24_08825</name>
</gene>
<dbReference type="InterPro" id="IPR033480">
    <property type="entry name" value="sCache_2"/>
</dbReference>
<evidence type="ECO:0000313" key="17">
    <source>
        <dbReference type="EMBL" id="ATI43375.1"/>
    </source>
</evidence>
<evidence type="ECO:0000256" key="10">
    <source>
        <dbReference type="ARBA" id="ARBA00022840"/>
    </source>
</evidence>
<feature type="region of interest" description="Disordered" evidence="14">
    <location>
        <begin position="461"/>
        <end position="492"/>
    </location>
</feature>
<dbReference type="KEGG" id="cmag:CBW24_08825"/>
<reference evidence="17 18" key="1">
    <citation type="submission" date="2017-05" db="EMBL/GenBank/DDBJ databases">
        <title>Comparative genomic and metabolic analysis of manganese-oxidizing mechanisms in Celeribater manganoxidans DY25T: its adaption to the environment of polymetallic nodule.</title>
        <authorList>
            <person name="Wang X."/>
        </authorList>
    </citation>
    <scope>NUCLEOTIDE SEQUENCE [LARGE SCALE GENOMIC DNA]</scope>
    <source>
        <strain evidence="17 18">DY25</strain>
    </source>
</reference>
<evidence type="ECO:0000256" key="11">
    <source>
        <dbReference type="ARBA" id="ARBA00022989"/>
    </source>
</evidence>
<protein>
    <recommendedName>
        <fullName evidence="3">histidine kinase</fullName>
        <ecNumber evidence="3">2.7.13.3</ecNumber>
    </recommendedName>
</protein>
<dbReference type="CDD" id="cd16917">
    <property type="entry name" value="HATPase_UhpB-NarQ-NarX-like"/>
    <property type="match status" value="1"/>
</dbReference>
<evidence type="ECO:0000256" key="15">
    <source>
        <dbReference type="SAM" id="Phobius"/>
    </source>
</evidence>
<keyword evidence="5" id="KW-0597">Phosphoprotein</keyword>
<evidence type="ECO:0000256" key="6">
    <source>
        <dbReference type="ARBA" id="ARBA00022679"/>
    </source>
</evidence>
<evidence type="ECO:0000256" key="13">
    <source>
        <dbReference type="ARBA" id="ARBA00023136"/>
    </source>
</evidence>
<comment type="subcellular location">
    <subcellularLocation>
        <location evidence="2">Cell membrane</location>
        <topology evidence="2">Multi-pass membrane protein</topology>
    </subcellularLocation>
</comment>
<keyword evidence="13 15" id="KW-0472">Membrane</keyword>
<keyword evidence="4" id="KW-1003">Cell membrane</keyword>